<dbReference type="EMBL" id="CM044707">
    <property type="protein sequence ID" value="KAI5653558.1"/>
    <property type="molecule type" value="Genomic_DNA"/>
</dbReference>
<name>A0ACC0A2E1_CATRO</name>
<reference evidence="2" key="1">
    <citation type="journal article" date="2023" name="Nat. Plants">
        <title>Single-cell RNA sequencing provides a high-resolution roadmap for understanding the multicellular compartmentation of specialized metabolism.</title>
        <authorList>
            <person name="Sun S."/>
            <person name="Shen X."/>
            <person name="Li Y."/>
            <person name="Li Y."/>
            <person name="Wang S."/>
            <person name="Li R."/>
            <person name="Zhang H."/>
            <person name="Shen G."/>
            <person name="Guo B."/>
            <person name="Wei J."/>
            <person name="Xu J."/>
            <person name="St-Pierre B."/>
            <person name="Chen S."/>
            <person name="Sun C."/>
        </authorList>
    </citation>
    <scope>NUCLEOTIDE SEQUENCE [LARGE SCALE GENOMIC DNA]</scope>
</reference>
<proteinExistence type="predicted"/>
<evidence type="ECO:0000313" key="2">
    <source>
        <dbReference type="Proteomes" id="UP001060085"/>
    </source>
</evidence>
<organism evidence="1 2">
    <name type="scientific">Catharanthus roseus</name>
    <name type="common">Madagascar periwinkle</name>
    <name type="synonym">Vinca rosea</name>
    <dbReference type="NCBI Taxonomy" id="4058"/>
    <lineage>
        <taxon>Eukaryota</taxon>
        <taxon>Viridiplantae</taxon>
        <taxon>Streptophyta</taxon>
        <taxon>Embryophyta</taxon>
        <taxon>Tracheophyta</taxon>
        <taxon>Spermatophyta</taxon>
        <taxon>Magnoliopsida</taxon>
        <taxon>eudicotyledons</taxon>
        <taxon>Gunneridae</taxon>
        <taxon>Pentapetalae</taxon>
        <taxon>asterids</taxon>
        <taxon>lamiids</taxon>
        <taxon>Gentianales</taxon>
        <taxon>Apocynaceae</taxon>
        <taxon>Rauvolfioideae</taxon>
        <taxon>Vinceae</taxon>
        <taxon>Catharanthinae</taxon>
        <taxon>Catharanthus</taxon>
    </lineage>
</organism>
<accession>A0ACC0A2E1</accession>
<comment type="caution">
    <text evidence="1">The sequence shown here is derived from an EMBL/GenBank/DDBJ whole genome shotgun (WGS) entry which is preliminary data.</text>
</comment>
<dbReference type="Proteomes" id="UP001060085">
    <property type="component" value="Linkage Group LG07"/>
</dbReference>
<evidence type="ECO:0000313" key="1">
    <source>
        <dbReference type="EMBL" id="KAI5653558.1"/>
    </source>
</evidence>
<keyword evidence="2" id="KW-1185">Reference proteome</keyword>
<sequence length="110" mass="12850">MAYSKLARVRSNCYKDGDYGGNAYGGSHHRDGHFTHRSQMGIGNFSSRAKLFYHIPCDNYCENSPYNVYKEYHGSHDYSDQSCEILFECFHHNINERKEDMEFEGQGFED</sequence>
<protein>
    <submittedName>
        <fullName evidence="1">Uncharacterized protein</fullName>
    </submittedName>
</protein>
<gene>
    <name evidence="1" type="ORF">M9H77_30745</name>
</gene>